<dbReference type="GO" id="GO:0006569">
    <property type="term" value="P:L-tryptophan catabolic process"/>
    <property type="evidence" value="ECO:0007669"/>
    <property type="project" value="InterPro"/>
</dbReference>
<comment type="catalytic activity">
    <reaction evidence="9">
        <text>L-kynurenine + NADPH + O2 + H(+) = 3-hydroxy-L-kynurenine + NADP(+) + H2O</text>
        <dbReference type="Rhea" id="RHEA:20545"/>
        <dbReference type="ChEBI" id="CHEBI:15377"/>
        <dbReference type="ChEBI" id="CHEBI:15378"/>
        <dbReference type="ChEBI" id="CHEBI:15379"/>
        <dbReference type="ChEBI" id="CHEBI:57783"/>
        <dbReference type="ChEBI" id="CHEBI:57959"/>
        <dbReference type="ChEBI" id="CHEBI:58125"/>
        <dbReference type="ChEBI" id="CHEBI:58349"/>
        <dbReference type="EC" id="1.14.13.9"/>
    </reaction>
</comment>
<dbReference type="FunFam" id="3.50.50.60:FF:000129">
    <property type="entry name" value="Kynurenine 3-monooxygenase"/>
    <property type="match status" value="1"/>
</dbReference>
<dbReference type="AlphaFoldDB" id="A0A9N9HJU6"/>
<name>A0A9N9HJU6_9GLOM</name>
<dbReference type="PRINTS" id="PR00420">
    <property type="entry name" value="RNGMNOXGNASE"/>
</dbReference>
<dbReference type="InterPro" id="IPR036188">
    <property type="entry name" value="FAD/NAD-bd_sf"/>
</dbReference>
<gene>
    <name evidence="12" type="ORF">CPELLU_LOCUS11537</name>
</gene>
<proteinExistence type="inferred from homology"/>
<keyword evidence="10" id="KW-0472">Membrane</keyword>
<dbReference type="InterPro" id="IPR002938">
    <property type="entry name" value="FAD-bd"/>
</dbReference>
<reference evidence="12" key="1">
    <citation type="submission" date="2021-06" db="EMBL/GenBank/DDBJ databases">
        <authorList>
            <person name="Kallberg Y."/>
            <person name="Tangrot J."/>
            <person name="Rosling A."/>
        </authorList>
    </citation>
    <scope>NUCLEOTIDE SEQUENCE</scope>
    <source>
        <strain evidence="12">FL966</strain>
    </source>
</reference>
<comment type="caution">
    <text evidence="12">The sequence shown here is derived from an EMBL/GenBank/DDBJ whole genome shotgun (WGS) entry which is preliminary data.</text>
</comment>
<keyword evidence="10" id="KW-0812">Transmembrane</keyword>
<dbReference type="GO" id="GO:0019363">
    <property type="term" value="P:pyridine nucleotide biosynthetic process"/>
    <property type="evidence" value="ECO:0007669"/>
    <property type="project" value="UniProtKB-KW"/>
</dbReference>
<evidence type="ECO:0000256" key="6">
    <source>
        <dbReference type="ARBA" id="ARBA00023002"/>
    </source>
</evidence>
<dbReference type="PANTHER" id="PTHR46028">
    <property type="entry name" value="KYNURENINE 3-MONOOXYGENASE"/>
    <property type="match status" value="1"/>
</dbReference>
<dbReference type="GO" id="GO:0004502">
    <property type="term" value="F:kynurenine 3-monooxygenase activity"/>
    <property type="evidence" value="ECO:0007669"/>
    <property type="project" value="UniProtKB-EC"/>
</dbReference>
<dbReference type="Proteomes" id="UP000789759">
    <property type="component" value="Unassembled WGS sequence"/>
</dbReference>
<dbReference type="SUPFAM" id="SSF51905">
    <property type="entry name" value="FAD/NAD(P)-binding domain"/>
    <property type="match status" value="1"/>
</dbReference>
<protein>
    <submittedName>
        <fullName evidence="12">6559_t:CDS:1</fullName>
    </submittedName>
</protein>
<sequence>FANAYVNDVFTIPANLAGETLPTVKIRVTGHGPMVRHRASPSAHLASKDQPLVHRVLNLPPTAARRASSSTIPPVCKKTSSYHSKCENPFAMFTEPKIQTKRRVAIIGGGLVGALAALYFARRDWNVDLFELRKDPRIQGNRAGLSQKSINLALSTRGLSALANTGLNLDEMVLNFVIPMKGRMIHLDKGELRSQSYGIFGEALLELLLNTTRKFTNVNIFFQYQMKTCNFDSGLLEFVNKAEGTTIQHTADLIIGADGAYSSVRSQLMRVINMDYNQEYITHAYRELTIPPIIDDKGDPKFAMDPNHLHIWPRHTFMMIALPNLNKSFTCTLFMPKETFDAIKTERELLNFFEVYFPDSIPLIGEQRLKEYFRNPIGSLISIKCKPYHYRNRALIIGDAAHCMVPFYGQGMNCGFQDIELLDSIFERFNITAFHNDNYDDKLELALEEYTKLRHEDAVAICDLAMYNYIEMRSSVVNPWYLMRRWVESWLHWLFPTLIIPLYTMVSFSTVRYSEAMKRWQWQGFLLNIIGLMSGAIIAMLLALLYI</sequence>
<dbReference type="OrthoDB" id="10053569at2759"/>
<dbReference type="Pfam" id="PF01494">
    <property type="entry name" value="FAD_binding_3"/>
    <property type="match status" value="1"/>
</dbReference>
<keyword evidence="7" id="KW-0503">Monooxygenase</keyword>
<dbReference type="Gene3D" id="3.50.50.60">
    <property type="entry name" value="FAD/NAD(P)-binding domain"/>
    <property type="match status" value="1"/>
</dbReference>
<keyword evidence="10" id="KW-1133">Transmembrane helix</keyword>
<feature type="non-terminal residue" evidence="12">
    <location>
        <position position="1"/>
    </location>
</feature>
<dbReference type="HAMAP" id="MF_01971">
    <property type="entry name" value="Kynurenine_monooxygenase"/>
    <property type="match status" value="1"/>
</dbReference>
<keyword evidence="13" id="KW-1185">Reference proteome</keyword>
<evidence type="ECO:0000256" key="2">
    <source>
        <dbReference type="ARBA" id="ARBA00022630"/>
    </source>
</evidence>
<keyword evidence="6" id="KW-0560">Oxidoreductase</keyword>
<dbReference type="GO" id="GO:0019805">
    <property type="term" value="P:quinolinate biosynthetic process"/>
    <property type="evidence" value="ECO:0007669"/>
    <property type="project" value="InterPro"/>
</dbReference>
<feature type="domain" description="FAD-binding" evidence="11">
    <location>
        <begin position="103"/>
        <end position="422"/>
    </location>
</feature>
<dbReference type="GO" id="GO:0071949">
    <property type="term" value="F:FAD binding"/>
    <property type="evidence" value="ECO:0007669"/>
    <property type="project" value="InterPro"/>
</dbReference>
<dbReference type="InterPro" id="IPR027545">
    <property type="entry name" value="Kynurenine_monooxygenase"/>
</dbReference>
<evidence type="ECO:0000256" key="7">
    <source>
        <dbReference type="ARBA" id="ARBA00023033"/>
    </source>
</evidence>
<organism evidence="12 13">
    <name type="scientific">Cetraspora pellucida</name>
    <dbReference type="NCBI Taxonomy" id="1433469"/>
    <lineage>
        <taxon>Eukaryota</taxon>
        <taxon>Fungi</taxon>
        <taxon>Fungi incertae sedis</taxon>
        <taxon>Mucoromycota</taxon>
        <taxon>Glomeromycotina</taxon>
        <taxon>Glomeromycetes</taxon>
        <taxon>Diversisporales</taxon>
        <taxon>Gigasporaceae</taxon>
        <taxon>Cetraspora</taxon>
    </lineage>
</organism>
<comment type="cofactor">
    <cofactor evidence="1">
        <name>FAD</name>
        <dbReference type="ChEBI" id="CHEBI:57692"/>
    </cofactor>
</comment>
<keyword evidence="2" id="KW-0285">Flavoprotein</keyword>
<evidence type="ECO:0000256" key="8">
    <source>
        <dbReference type="ARBA" id="ARBA00023128"/>
    </source>
</evidence>
<evidence type="ECO:0000256" key="5">
    <source>
        <dbReference type="ARBA" id="ARBA00022857"/>
    </source>
</evidence>
<keyword evidence="5" id="KW-0521">NADP</keyword>
<dbReference type="EMBL" id="CAJVQA010010309">
    <property type="protein sequence ID" value="CAG8695486.1"/>
    <property type="molecule type" value="Genomic_DNA"/>
</dbReference>
<dbReference type="GO" id="GO:0070189">
    <property type="term" value="P:kynurenine metabolic process"/>
    <property type="evidence" value="ECO:0007669"/>
    <property type="project" value="TreeGrafter"/>
</dbReference>
<evidence type="ECO:0000313" key="13">
    <source>
        <dbReference type="Proteomes" id="UP000789759"/>
    </source>
</evidence>
<evidence type="ECO:0000256" key="1">
    <source>
        <dbReference type="ARBA" id="ARBA00001974"/>
    </source>
</evidence>
<feature type="transmembrane region" description="Helical" evidence="10">
    <location>
        <begin position="490"/>
        <end position="513"/>
    </location>
</feature>
<dbReference type="PANTHER" id="PTHR46028:SF2">
    <property type="entry name" value="KYNURENINE 3-MONOOXYGENASE"/>
    <property type="match status" value="1"/>
</dbReference>
<evidence type="ECO:0000256" key="9">
    <source>
        <dbReference type="ARBA" id="ARBA00047818"/>
    </source>
</evidence>
<evidence type="ECO:0000256" key="3">
    <source>
        <dbReference type="ARBA" id="ARBA00022642"/>
    </source>
</evidence>
<accession>A0A9N9HJU6</accession>
<keyword evidence="4" id="KW-0274">FAD</keyword>
<feature type="transmembrane region" description="Helical" evidence="10">
    <location>
        <begin position="104"/>
        <end position="121"/>
    </location>
</feature>
<keyword evidence="3" id="KW-0662">Pyridine nucleotide biosynthesis</keyword>
<evidence type="ECO:0000259" key="11">
    <source>
        <dbReference type="Pfam" id="PF01494"/>
    </source>
</evidence>
<keyword evidence="8" id="KW-0496">Mitochondrion</keyword>
<evidence type="ECO:0000256" key="4">
    <source>
        <dbReference type="ARBA" id="ARBA00022827"/>
    </source>
</evidence>
<evidence type="ECO:0000313" key="12">
    <source>
        <dbReference type="EMBL" id="CAG8695486.1"/>
    </source>
</evidence>
<dbReference type="GO" id="GO:0005741">
    <property type="term" value="C:mitochondrial outer membrane"/>
    <property type="evidence" value="ECO:0007669"/>
    <property type="project" value="TreeGrafter"/>
</dbReference>
<evidence type="ECO:0000256" key="10">
    <source>
        <dbReference type="SAM" id="Phobius"/>
    </source>
</evidence>
<feature type="transmembrane region" description="Helical" evidence="10">
    <location>
        <begin position="525"/>
        <end position="546"/>
    </location>
</feature>